<dbReference type="PANTHER" id="PTHR23426:SF76">
    <property type="entry name" value="ADRENODOXIN-LIKE PROTEIN 2, MITOCHONDRIAL"/>
    <property type="match status" value="1"/>
</dbReference>
<dbReference type="PANTHER" id="PTHR23426">
    <property type="entry name" value="FERREDOXIN/ADRENODOXIN"/>
    <property type="match status" value="1"/>
</dbReference>
<dbReference type="InterPro" id="IPR012675">
    <property type="entry name" value="Beta-grasp_dom_sf"/>
</dbReference>
<reference evidence="6" key="1">
    <citation type="submission" date="2018-10" db="EMBL/GenBank/DDBJ databases">
        <title>Transcriptome assembly of Aceria tosichella (Wheat curl mite) Type 2.</title>
        <authorList>
            <person name="Scully E.D."/>
            <person name="Geib S.M."/>
            <person name="Palmer N.A."/>
            <person name="Gupta A.K."/>
            <person name="Sarath G."/>
            <person name="Tatineni S."/>
        </authorList>
    </citation>
    <scope>NUCLEOTIDE SEQUENCE</scope>
    <source>
        <strain evidence="6">LincolnNE</strain>
    </source>
</reference>
<proteinExistence type="predicted"/>
<evidence type="ECO:0000256" key="3">
    <source>
        <dbReference type="ARBA" id="ARBA00023004"/>
    </source>
</evidence>
<accession>A0A6G1SKX4</accession>
<dbReference type="GO" id="GO:0009055">
    <property type="term" value="F:electron transfer activity"/>
    <property type="evidence" value="ECO:0007669"/>
    <property type="project" value="TreeGrafter"/>
</dbReference>
<sequence length="133" mass="14646">MSVFRTTLQRLAPSIRNLTNSSVTVSFLRPDGTRVSVKTEPGKTLYDAVIDNNVDIDGFGACEGTLCCTTCHLIFKQADFEKIGPPSEEELDMLDLAYGLTDTSRLGCQVYLKKELDPLEVQVPASINDVRES</sequence>
<dbReference type="GO" id="GO:0051537">
    <property type="term" value="F:2 iron, 2 sulfur cluster binding"/>
    <property type="evidence" value="ECO:0007669"/>
    <property type="project" value="UniProtKB-KW"/>
</dbReference>
<dbReference type="SUPFAM" id="SSF54292">
    <property type="entry name" value="2Fe-2S ferredoxin-like"/>
    <property type="match status" value="1"/>
</dbReference>
<evidence type="ECO:0000259" key="5">
    <source>
        <dbReference type="PROSITE" id="PS51085"/>
    </source>
</evidence>
<evidence type="ECO:0000256" key="4">
    <source>
        <dbReference type="ARBA" id="ARBA00023014"/>
    </source>
</evidence>
<dbReference type="PRINTS" id="PR00355">
    <property type="entry name" value="ADRENODOXIN"/>
</dbReference>
<feature type="domain" description="2Fe-2S ferredoxin-type" evidence="5">
    <location>
        <begin position="23"/>
        <end position="127"/>
    </location>
</feature>
<name>A0A6G1SKX4_9ACAR</name>
<evidence type="ECO:0000256" key="1">
    <source>
        <dbReference type="ARBA" id="ARBA00022714"/>
    </source>
</evidence>
<keyword evidence="3" id="KW-0408">Iron</keyword>
<dbReference type="PROSITE" id="PS51085">
    <property type="entry name" value="2FE2S_FER_2"/>
    <property type="match status" value="1"/>
</dbReference>
<dbReference type="GO" id="GO:0046872">
    <property type="term" value="F:metal ion binding"/>
    <property type="evidence" value="ECO:0007669"/>
    <property type="project" value="UniProtKB-KW"/>
</dbReference>
<keyword evidence="1" id="KW-0001">2Fe-2S</keyword>
<keyword evidence="4" id="KW-0411">Iron-sulfur</keyword>
<evidence type="ECO:0000313" key="6">
    <source>
        <dbReference type="EMBL" id="MDE50827.1"/>
    </source>
</evidence>
<gene>
    <name evidence="6" type="primary">FDX1</name>
    <name evidence="6" type="ORF">g.5421</name>
</gene>
<dbReference type="InterPro" id="IPR036010">
    <property type="entry name" value="2Fe-2S_ferredoxin-like_sf"/>
</dbReference>
<evidence type="ECO:0000256" key="2">
    <source>
        <dbReference type="ARBA" id="ARBA00022723"/>
    </source>
</evidence>
<dbReference type="InterPro" id="IPR001055">
    <property type="entry name" value="Adrenodoxin-like"/>
</dbReference>
<dbReference type="GO" id="GO:0005739">
    <property type="term" value="C:mitochondrion"/>
    <property type="evidence" value="ECO:0007669"/>
    <property type="project" value="TreeGrafter"/>
</dbReference>
<dbReference type="Gene3D" id="3.10.20.30">
    <property type="match status" value="1"/>
</dbReference>
<dbReference type="Pfam" id="PF00111">
    <property type="entry name" value="Fer2"/>
    <property type="match status" value="1"/>
</dbReference>
<dbReference type="GO" id="GO:0140647">
    <property type="term" value="P:P450-containing electron transport chain"/>
    <property type="evidence" value="ECO:0007669"/>
    <property type="project" value="InterPro"/>
</dbReference>
<protein>
    <submittedName>
        <fullName evidence="6">Adrenodoxin, mitochondrial</fullName>
    </submittedName>
</protein>
<dbReference type="EMBL" id="GGYP01006056">
    <property type="protein sequence ID" value="MDE50827.1"/>
    <property type="molecule type" value="Transcribed_RNA"/>
</dbReference>
<dbReference type="AlphaFoldDB" id="A0A6G1SKX4"/>
<dbReference type="InterPro" id="IPR001041">
    <property type="entry name" value="2Fe-2S_ferredoxin-type"/>
</dbReference>
<keyword evidence="2" id="KW-0479">Metal-binding</keyword>
<organism evidence="6">
    <name type="scientific">Aceria tosichella</name>
    <name type="common">wheat curl mite</name>
    <dbReference type="NCBI Taxonomy" id="561515"/>
    <lineage>
        <taxon>Eukaryota</taxon>
        <taxon>Metazoa</taxon>
        <taxon>Ecdysozoa</taxon>
        <taxon>Arthropoda</taxon>
        <taxon>Chelicerata</taxon>
        <taxon>Arachnida</taxon>
        <taxon>Acari</taxon>
        <taxon>Acariformes</taxon>
        <taxon>Trombidiformes</taxon>
        <taxon>Prostigmata</taxon>
        <taxon>Eupodina</taxon>
        <taxon>Eriophyoidea</taxon>
        <taxon>Eriophyidae</taxon>
        <taxon>Eriophyinae</taxon>
        <taxon>Aceriini</taxon>
        <taxon>Aceria</taxon>
    </lineage>
</organism>